<sequence length="98" mass="11224">MAQDPYAYPPPHQDTLQNKFGERDKDTLKGLEYAATAERQRQLESGEADVPRTYDAAHVQAIHAHLFQDVYEWAGQRRTVELSKSGRAGRPGRWSRRS</sequence>
<dbReference type="InterPro" id="IPR036597">
    <property type="entry name" value="Fido-like_dom_sf"/>
</dbReference>
<proteinExistence type="predicted"/>
<reference evidence="1" key="1">
    <citation type="submission" date="2024-06" db="EMBL/GenBank/DDBJ databases">
        <title>Kribbella sp. strain HUAS MG21 genome sequences.</title>
        <authorList>
            <person name="Mo P."/>
        </authorList>
    </citation>
    <scope>NUCLEOTIDE SEQUENCE</scope>
    <source>
        <strain evidence="1">HUAS MG21</strain>
    </source>
</reference>
<evidence type="ECO:0008006" key="2">
    <source>
        <dbReference type="Google" id="ProtNLM"/>
    </source>
</evidence>
<dbReference type="Gene3D" id="1.10.3290.10">
    <property type="entry name" value="Fido-like domain"/>
    <property type="match status" value="1"/>
</dbReference>
<accession>A0AAU7TK08</accession>
<name>A0AAU7TK08_9ACTN</name>
<dbReference type="SUPFAM" id="SSF140931">
    <property type="entry name" value="Fic-like"/>
    <property type="match status" value="1"/>
</dbReference>
<evidence type="ECO:0000313" key="1">
    <source>
        <dbReference type="EMBL" id="XBV27080.1"/>
    </source>
</evidence>
<dbReference type="AlphaFoldDB" id="A0AAU7TK08"/>
<dbReference type="EMBL" id="CP158165">
    <property type="protein sequence ID" value="XBV27080.1"/>
    <property type="molecule type" value="Genomic_DNA"/>
</dbReference>
<gene>
    <name evidence="1" type="ORF">ABN611_11760</name>
</gene>
<protein>
    <recommendedName>
        <fullName evidence="2">Cell filamentation protein</fullName>
    </recommendedName>
</protein>
<organism evidence="1">
    <name type="scientific">Kribbella sp. HUAS MG21</name>
    <dbReference type="NCBI Taxonomy" id="3160966"/>
    <lineage>
        <taxon>Bacteria</taxon>
        <taxon>Bacillati</taxon>
        <taxon>Actinomycetota</taxon>
        <taxon>Actinomycetes</taxon>
        <taxon>Propionibacteriales</taxon>
        <taxon>Kribbellaceae</taxon>
        <taxon>Kribbella</taxon>
    </lineage>
</organism>
<dbReference type="RefSeq" id="WP_350279871.1">
    <property type="nucleotide sequence ID" value="NZ_CP158165.1"/>
</dbReference>